<protein>
    <recommendedName>
        <fullName evidence="4">TIL domain-containing protein</fullName>
    </recommendedName>
</protein>
<reference evidence="2 3" key="1">
    <citation type="journal article" date="2019" name="Sci. Rep.">
        <title>Orb-weaving spider Araneus ventricosus genome elucidates the spidroin gene catalogue.</title>
        <authorList>
            <person name="Kono N."/>
            <person name="Nakamura H."/>
            <person name="Ohtoshi R."/>
            <person name="Moran D.A.P."/>
            <person name="Shinohara A."/>
            <person name="Yoshida Y."/>
            <person name="Fujiwara M."/>
            <person name="Mori M."/>
            <person name="Tomita M."/>
            <person name="Arakawa K."/>
        </authorList>
    </citation>
    <scope>NUCLEOTIDE SEQUENCE [LARGE SCALE GENOMIC DNA]</scope>
</reference>
<gene>
    <name evidence="2" type="ORF">AVEN_203553_1</name>
</gene>
<comment type="caution">
    <text evidence="2">The sequence shown here is derived from an EMBL/GenBank/DDBJ whole genome shotgun (WGS) entry which is preliminary data.</text>
</comment>
<keyword evidence="1" id="KW-0732">Signal</keyword>
<evidence type="ECO:0000313" key="2">
    <source>
        <dbReference type="EMBL" id="GBL75710.1"/>
    </source>
</evidence>
<proteinExistence type="predicted"/>
<keyword evidence="3" id="KW-1185">Reference proteome</keyword>
<accession>A0A4Y2A7N5</accession>
<evidence type="ECO:0008006" key="4">
    <source>
        <dbReference type="Google" id="ProtNLM"/>
    </source>
</evidence>
<evidence type="ECO:0000256" key="1">
    <source>
        <dbReference type="SAM" id="SignalP"/>
    </source>
</evidence>
<evidence type="ECO:0000313" key="3">
    <source>
        <dbReference type="Proteomes" id="UP000499080"/>
    </source>
</evidence>
<dbReference type="Proteomes" id="UP000499080">
    <property type="component" value="Unassembled WGS sequence"/>
</dbReference>
<dbReference type="AlphaFoldDB" id="A0A4Y2A7N5"/>
<feature type="signal peptide" evidence="1">
    <location>
        <begin position="1"/>
        <end position="21"/>
    </location>
</feature>
<sequence length="104" mass="11451">MRKLFHILSVLVLLYVHGGLQAEFCLQDQKVAGSTLDLNPIPSEKGPSCMPSCRIRHLPFGVDCEFGECYEGSGVVLESCSRFRMTKINLNSPLCSFKSGTLTP</sequence>
<dbReference type="EMBL" id="BGPR01079718">
    <property type="protein sequence ID" value="GBL75710.1"/>
    <property type="molecule type" value="Genomic_DNA"/>
</dbReference>
<organism evidence="2 3">
    <name type="scientific">Araneus ventricosus</name>
    <name type="common">Orbweaver spider</name>
    <name type="synonym">Epeira ventricosa</name>
    <dbReference type="NCBI Taxonomy" id="182803"/>
    <lineage>
        <taxon>Eukaryota</taxon>
        <taxon>Metazoa</taxon>
        <taxon>Ecdysozoa</taxon>
        <taxon>Arthropoda</taxon>
        <taxon>Chelicerata</taxon>
        <taxon>Arachnida</taxon>
        <taxon>Araneae</taxon>
        <taxon>Araneomorphae</taxon>
        <taxon>Entelegynae</taxon>
        <taxon>Araneoidea</taxon>
        <taxon>Araneidae</taxon>
        <taxon>Araneus</taxon>
    </lineage>
</organism>
<feature type="chain" id="PRO_5021411088" description="TIL domain-containing protein" evidence="1">
    <location>
        <begin position="22"/>
        <end position="104"/>
    </location>
</feature>
<name>A0A4Y2A7N5_ARAVE</name>